<dbReference type="Pfam" id="PF20501">
    <property type="entry name" value="MbhE"/>
    <property type="match status" value="1"/>
</dbReference>
<protein>
    <recommendedName>
        <fullName evidence="1">MrpA C-terminal/MbhE domain-containing protein</fullName>
    </recommendedName>
</protein>
<dbReference type="EMBL" id="DRTU01000292">
    <property type="protein sequence ID" value="HHI01215.1"/>
    <property type="molecule type" value="Genomic_DNA"/>
</dbReference>
<proteinExistence type="predicted"/>
<evidence type="ECO:0000259" key="1">
    <source>
        <dbReference type="Pfam" id="PF20501"/>
    </source>
</evidence>
<dbReference type="InterPro" id="IPR046806">
    <property type="entry name" value="MrpA_C/MbhE"/>
</dbReference>
<accession>A0A7C5JXL2</accession>
<organism evidence="2">
    <name type="scientific">Thermococcus litoralis</name>
    <dbReference type="NCBI Taxonomy" id="2265"/>
    <lineage>
        <taxon>Archaea</taxon>
        <taxon>Methanobacteriati</taxon>
        <taxon>Methanobacteriota</taxon>
        <taxon>Thermococci</taxon>
        <taxon>Thermococcales</taxon>
        <taxon>Thermococcaceae</taxon>
        <taxon>Thermococcus</taxon>
    </lineage>
</organism>
<comment type="caution">
    <text evidence="2">The sequence shown here is derived from an EMBL/GenBank/DDBJ whole genome shotgun (WGS) entry which is preliminary data.</text>
</comment>
<dbReference type="Proteomes" id="UP000886217">
    <property type="component" value="Unassembled WGS sequence"/>
</dbReference>
<sequence>MRKTFGALALLFILGVLLLITHPDYGLKFGLGGEDWQKYRYTDQYYIDHGIEEVGGTNIVTDIVFDYRGYDTLGEATVLFTSIAGAVALLRKWRDENEE</sequence>
<gene>
    <name evidence="2" type="ORF">ENL40_07125</name>
</gene>
<dbReference type="AlphaFoldDB" id="A0A7C5JXL2"/>
<evidence type="ECO:0000313" key="2">
    <source>
        <dbReference type="EMBL" id="HHI01215.1"/>
    </source>
</evidence>
<name>A0A7C5JXL2_THELI</name>
<reference evidence="2" key="1">
    <citation type="journal article" date="2020" name="mSystems">
        <title>Genome- and Community-Level Interaction Insights into Carbon Utilization and Element Cycling Functions of Hydrothermarchaeota in Hydrothermal Sediment.</title>
        <authorList>
            <person name="Zhou Z."/>
            <person name="Liu Y."/>
            <person name="Xu W."/>
            <person name="Pan J."/>
            <person name="Luo Z.H."/>
            <person name="Li M."/>
        </authorList>
    </citation>
    <scope>NUCLEOTIDE SEQUENCE [LARGE SCALE GENOMIC DNA]</scope>
    <source>
        <strain evidence="2">HyVt-93</strain>
    </source>
</reference>
<feature type="domain" description="MrpA C-terminal/MbhE" evidence="1">
    <location>
        <begin position="43"/>
        <end position="98"/>
    </location>
</feature>